<keyword evidence="1" id="KW-0732">Signal</keyword>
<gene>
    <name evidence="2" type="ORF">CFIO01_04459</name>
</gene>
<reference evidence="2 3" key="1">
    <citation type="submission" date="2014-02" db="EMBL/GenBank/DDBJ databases">
        <title>The genome sequence of Colletotrichum fioriniae PJ7.</title>
        <authorList>
            <person name="Baroncelli R."/>
            <person name="Thon M.R."/>
        </authorList>
    </citation>
    <scope>NUCLEOTIDE SEQUENCE [LARGE SCALE GENOMIC DNA]</scope>
    <source>
        <strain evidence="2 3">PJ7</strain>
    </source>
</reference>
<dbReference type="HOGENOM" id="CLU_2293293_0_0_1"/>
<accession>A0A010RJR2</accession>
<evidence type="ECO:0008006" key="4">
    <source>
        <dbReference type="Google" id="ProtNLM"/>
    </source>
</evidence>
<keyword evidence="3" id="KW-1185">Reference proteome</keyword>
<dbReference type="AlphaFoldDB" id="A0A010RJR2"/>
<organism evidence="2 3">
    <name type="scientific">Colletotrichum fioriniae PJ7</name>
    <dbReference type="NCBI Taxonomy" id="1445577"/>
    <lineage>
        <taxon>Eukaryota</taxon>
        <taxon>Fungi</taxon>
        <taxon>Dikarya</taxon>
        <taxon>Ascomycota</taxon>
        <taxon>Pezizomycotina</taxon>
        <taxon>Sordariomycetes</taxon>
        <taxon>Hypocreomycetidae</taxon>
        <taxon>Glomerellales</taxon>
        <taxon>Glomerellaceae</taxon>
        <taxon>Colletotrichum</taxon>
        <taxon>Colletotrichum acutatum species complex</taxon>
    </lineage>
</organism>
<evidence type="ECO:0000256" key="1">
    <source>
        <dbReference type="SAM" id="SignalP"/>
    </source>
</evidence>
<proteinExistence type="predicted"/>
<comment type="caution">
    <text evidence="2">The sequence shown here is derived from an EMBL/GenBank/DDBJ whole genome shotgun (WGS) entry which is preliminary data.</text>
</comment>
<feature type="signal peptide" evidence="1">
    <location>
        <begin position="1"/>
        <end position="22"/>
    </location>
</feature>
<dbReference type="KEGG" id="cfj:CFIO01_04459"/>
<dbReference type="eggNOG" id="ENOG502T5VH">
    <property type="taxonomic scope" value="Eukaryota"/>
</dbReference>
<dbReference type="OrthoDB" id="5231674at2759"/>
<dbReference type="Proteomes" id="UP000020467">
    <property type="component" value="Unassembled WGS sequence"/>
</dbReference>
<evidence type="ECO:0000313" key="2">
    <source>
        <dbReference type="EMBL" id="EXF78114.1"/>
    </source>
</evidence>
<feature type="chain" id="PRO_5001457066" description="Invertebrate defensins family profile domain-containing protein" evidence="1">
    <location>
        <begin position="23"/>
        <end position="93"/>
    </location>
</feature>
<evidence type="ECO:0000313" key="3">
    <source>
        <dbReference type="Proteomes" id="UP000020467"/>
    </source>
</evidence>
<sequence length="93" mass="9932">MHFSKTLLSLVALVISSTTVFANPIAQPAAPAAAAEQLENRDILSAEETEVVKRAAEILETRQGWTCSFLGDKACQVKCFGLKGTGGYCNSKK</sequence>
<protein>
    <recommendedName>
        <fullName evidence="4">Invertebrate defensins family profile domain-containing protein</fullName>
    </recommendedName>
</protein>
<dbReference type="EMBL" id="JARH01000663">
    <property type="protein sequence ID" value="EXF78114.1"/>
    <property type="molecule type" value="Genomic_DNA"/>
</dbReference>
<name>A0A010RJR2_9PEZI</name>